<sequence length="114" mass="12245">MSSFKRNLKPNNPKPSTIELSDWLPPSHYNGVPTASTGIASLDDLLGGGLPISSSFLIDEDEDGGYGKLILRYSIAQGIVSKQHLIVVGSSLDEGGDPEKIIDRLIEGKVNRPE</sequence>
<dbReference type="Gene3D" id="3.40.50.300">
    <property type="entry name" value="P-loop containing nucleotide triphosphate hydrolases"/>
    <property type="match status" value="1"/>
</dbReference>
<reference evidence="10 11" key="1">
    <citation type="submission" date="2019-05" db="EMBL/GenBank/DDBJ databases">
        <title>Emergence of the Ug99 lineage of the wheat stem rust pathogen through somatic hybridization.</title>
        <authorList>
            <person name="Li F."/>
            <person name="Upadhyaya N.M."/>
            <person name="Sperschneider J."/>
            <person name="Matny O."/>
            <person name="Nguyen-Phuc H."/>
            <person name="Mago R."/>
            <person name="Raley C."/>
            <person name="Miller M.E."/>
            <person name="Silverstein K.A.T."/>
            <person name="Henningsen E."/>
            <person name="Hirsch C.D."/>
            <person name="Visser B."/>
            <person name="Pretorius Z.A."/>
            <person name="Steffenson B.J."/>
            <person name="Schwessinger B."/>
            <person name="Dodds P.N."/>
            <person name="Figueroa M."/>
        </authorList>
    </citation>
    <scope>NUCLEOTIDE SEQUENCE [LARGE SCALE GENOMIC DNA]</scope>
    <source>
        <strain evidence="10 11">Ug99</strain>
    </source>
</reference>
<dbReference type="Pfam" id="PF05625">
    <property type="entry name" value="PAXNEB"/>
    <property type="match status" value="1"/>
</dbReference>
<comment type="caution">
    <text evidence="10">The sequence shown here is derived from an EMBL/GenBank/DDBJ whole genome shotgun (WGS) entry which is preliminary data.</text>
</comment>
<dbReference type="GO" id="GO:0002098">
    <property type="term" value="P:tRNA wobble uridine modification"/>
    <property type="evidence" value="ECO:0007669"/>
    <property type="project" value="InterPro"/>
</dbReference>
<protein>
    <recommendedName>
        <fullName evidence="5">Elongator complex protein 4</fullName>
    </recommendedName>
</protein>
<dbReference type="GO" id="GO:0005737">
    <property type="term" value="C:cytoplasm"/>
    <property type="evidence" value="ECO:0007669"/>
    <property type="project" value="UniProtKB-SubCell"/>
</dbReference>
<name>A0A5B0LNV8_PUCGR</name>
<comment type="pathway">
    <text evidence="3">tRNA modification; 5-methoxycarbonylmethyl-2-thiouridine-tRNA biosynthesis.</text>
</comment>
<feature type="region of interest" description="Disordered" evidence="9">
    <location>
        <begin position="1"/>
        <end position="23"/>
    </location>
</feature>
<dbReference type="PANTHER" id="PTHR12896:SF1">
    <property type="entry name" value="ELONGATOR COMPLEX PROTEIN 4"/>
    <property type="match status" value="1"/>
</dbReference>
<dbReference type="Proteomes" id="UP000325313">
    <property type="component" value="Unassembled WGS sequence"/>
</dbReference>
<keyword evidence="7" id="KW-0819">tRNA processing</keyword>
<dbReference type="InterPro" id="IPR027417">
    <property type="entry name" value="P-loop_NTPase"/>
</dbReference>
<evidence type="ECO:0000313" key="10">
    <source>
        <dbReference type="EMBL" id="KAA1065490.1"/>
    </source>
</evidence>
<organism evidence="10 11">
    <name type="scientific">Puccinia graminis f. sp. tritici</name>
    <dbReference type="NCBI Taxonomy" id="56615"/>
    <lineage>
        <taxon>Eukaryota</taxon>
        <taxon>Fungi</taxon>
        <taxon>Dikarya</taxon>
        <taxon>Basidiomycota</taxon>
        <taxon>Pucciniomycotina</taxon>
        <taxon>Pucciniomycetes</taxon>
        <taxon>Pucciniales</taxon>
        <taxon>Pucciniaceae</taxon>
        <taxon>Puccinia</taxon>
    </lineage>
</organism>
<dbReference type="EMBL" id="VDEP01000510">
    <property type="protein sequence ID" value="KAA1065490.1"/>
    <property type="molecule type" value="Genomic_DNA"/>
</dbReference>
<comment type="similarity">
    <text evidence="4">Belongs to the ELP4 family.</text>
</comment>
<evidence type="ECO:0000256" key="1">
    <source>
        <dbReference type="ARBA" id="ARBA00004123"/>
    </source>
</evidence>
<gene>
    <name evidence="10" type="ORF">PGTUg99_026567</name>
</gene>
<dbReference type="PANTHER" id="PTHR12896">
    <property type="entry name" value="PAX6 NEIGHBOR PROTEIN PAXNEB"/>
    <property type="match status" value="1"/>
</dbReference>
<dbReference type="UniPathway" id="UPA00988"/>
<evidence type="ECO:0000256" key="7">
    <source>
        <dbReference type="ARBA" id="ARBA00022694"/>
    </source>
</evidence>
<evidence type="ECO:0000256" key="8">
    <source>
        <dbReference type="ARBA" id="ARBA00023242"/>
    </source>
</evidence>
<evidence type="ECO:0000256" key="2">
    <source>
        <dbReference type="ARBA" id="ARBA00004496"/>
    </source>
</evidence>
<evidence type="ECO:0000256" key="5">
    <source>
        <dbReference type="ARBA" id="ARBA00020265"/>
    </source>
</evidence>
<dbReference type="GO" id="GO:0033588">
    <property type="term" value="C:elongator holoenzyme complex"/>
    <property type="evidence" value="ECO:0007669"/>
    <property type="project" value="InterPro"/>
</dbReference>
<keyword evidence="6" id="KW-0963">Cytoplasm</keyword>
<dbReference type="InterPro" id="IPR008728">
    <property type="entry name" value="Elongator_complex_protein_4"/>
</dbReference>
<proteinExistence type="inferred from homology"/>
<evidence type="ECO:0000256" key="6">
    <source>
        <dbReference type="ARBA" id="ARBA00022490"/>
    </source>
</evidence>
<keyword evidence="8" id="KW-0539">Nucleus</keyword>
<dbReference type="AlphaFoldDB" id="A0A5B0LNV8"/>
<evidence type="ECO:0000256" key="9">
    <source>
        <dbReference type="SAM" id="MobiDB-lite"/>
    </source>
</evidence>
<evidence type="ECO:0000313" key="11">
    <source>
        <dbReference type="Proteomes" id="UP000325313"/>
    </source>
</evidence>
<comment type="subcellular location">
    <subcellularLocation>
        <location evidence="2">Cytoplasm</location>
    </subcellularLocation>
    <subcellularLocation>
        <location evidence="1">Nucleus</location>
    </subcellularLocation>
</comment>
<evidence type="ECO:0000256" key="4">
    <source>
        <dbReference type="ARBA" id="ARBA00007573"/>
    </source>
</evidence>
<evidence type="ECO:0000256" key="3">
    <source>
        <dbReference type="ARBA" id="ARBA00005043"/>
    </source>
</evidence>
<dbReference type="GO" id="GO:0008023">
    <property type="term" value="C:transcription elongation factor complex"/>
    <property type="evidence" value="ECO:0007669"/>
    <property type="project" value="TreeGrafter"/>
</dbReference>
<accession>A0A5B0LNV8</accession>